<dbReference type="AlphaFoldDB" id="A0AA35PJ94"/>
<name>A0AA35PJ94_9SAUR</name>
<reference evidence="1" key="1">
    <citation type="submission" date="2022-12" db="EMBL/GenBank/DDBJ databases">
        <authorList>
            <person name="Alioto T."/>
            <person name="Alioto T."/>
            <person name="Gomez Garrido J."/>
        </authorList>
    </citation>
    <scope>NUCLEOTIDE SEQUENCE</scope>
</reference>
<evidence type="ECO:0000313" key="1">
    <source>
        <dbReference type="EMBL" id="CAI5787975.1"/>
    </source>
</evidence>
<keyword evidence="2" id="KW-1185">Reference proteome</keyword>
<organism evidence="1 2">
    <name type="scientific">Podarcis lilfordi</name>
    <name type="common">Lilford's wall lizard</name>
    <dbReference type="NCBI Taxonomy" id="74358"/>
    <lineage>
        <taxon>Eukaryota</taxon>
        <taxon>Metazoa</taxon>
        <taxon>Chordata</taxon>
        <taxon>Craniata</taxon>
        <taxon>Vertebrata</taxon>
        <taxon>Euteleostomi</taxon>
        <taxon>Lepidosauria</taxon>
        <taxon>Squamata</taxon>
        <taxon>Bifurcata</taxon>
        <taxon>Unidentata</taxon>
        <taxon>Episquamata</taxon>
        <taxon>Laterata</taxon>
        <taxon>Lacertibaenia</taxon>
        <taxon>Lacertidae</taxon>
        <taxon>Podarcis</taxon>
    </lineage>
</organism>
<dbReference type="EMBL" id="OX395136">
    <property type="protein sequence ID" value="CAI5787975.1"/>
    <property type="molecule type" value="Genomic_DNA"/>
</dbReference>
<sequence length="64" mass="6570">MRLLAAGRGCRHISGIACIAGIPGRSAALAAPAQDSLRRLEGALLRLRSGTESRRVSGQEADAG</sequence>
<proteinExistence type="predicted"/>
<evidence type="ECO:0000313" key="2">
    <source>
        <dbReference type="Proteomes" id="UP001178461"/>
    </source>
</evidence>
<accession>A0AA35PJ94</accession>
<dbReference type="Proteomes" id="UP001178461">
    <property type="component" value="Chromosome 11"/>
</dbReference>
<protein>
    <submittedName>
        <fullName evidence="1">Uncharacterized protein</fullName>
    </submittedName>
</protein>
<gene>
    <name evidence="1" type="ORF">PODLI_1B008490</name>
</gene>